<comment type="caution">
    <text evidence="3">The sequence shown here is derived from an EMBL/GenBank/DDBJ whole genome shotgun (WGS) entry which is preliminary data.</text>
</comment>
<evidence type="ECO:0008006" key="5">
    <source>
        <dbReference type="Google" id="ProtNLM"/>
    </source>
</evidence>
<feature type="transmembrane region" description="Helical" evidence="2">
    <location>
        <begin position="12"/>
        <end position="34"/>
    </location>
</feature>
<dbReference type="InterPro" id="IPR036770">
    <property type="entry name" value="Ankyrin_rpt-contain_sf"/>
</dbReference>
<dbReference type="AlphaFoldDB" id="A0A8H5IX17"/>
<dbReference type="Gene3D" id="1.25.40.20">
    <property type="entry name" value="Ankyrin repeat-containing domain"/>
    <property type="match status" value="1"/>
</dbReference>
<feature type="repeat" description="ANK" evidence="1">
    <location>
        <begin position="267"/>
        <end position="299"/>
    </location>
</feature>
<dbReference type="Proteomes" id="UP000522262">
    <property type="component" value="Unassembled WGS sequence"/>
</dbReference>
<protein>
    <recommendedName>
        <fullName evidence="5">Ankyrin</fullName>
    </recommendedName>
</protein>
<dbReference type="SUPFAM" id="SSF48403">
    <property type="entry name" value="Ankyrin repeat"/>
    <property type="match status" value="1"/>
</dbReference>
<keyword evidence="4" id="KW-1185">Reference proteome</keyword>
<evidence type="ECO:0000313" key="4">
    <source>
        <dbReference type="Proteomes" id="UP000522262"/>
    </source>
</evidence>
<keyword evidence="2" id="KW-0812">Transmembrane</keyword>
<proteinExistence type="predicted"/>
<name>A0A8H5IX17_9HYPO</name>
<keyword evidence="2" id="KW-0472">Membrane</keyword>
<dbReference type="PROSITE" id="PS50297">
    <property type="entry name" value="ANK_REP_REGION"/>
    <property type="match status" value="1"/>
</dbReference>
<dbReference type="EMBL" id="JAAOAM010000138">
    <property type="protein sequence ID" value="KAF5544427.1"/>
    <property type="molecule type" value="Genomic_DNA"/>
</dbReference>
<dbReference type="Pfam" id="PF12796">
    <property type="entry name" value="Ank_2"/>
    <property type="match status" value="1"/>
</dbReference>
<organism evidence="3 4">
    <name type="scientific">Fusarium mexicanum</name>
    <dbReference type="NCBI Taxonomy" id="751941"/>
    <lineage>
        <taxon>Eukaryota</taxon>
        <taxon>Fungi</taxon>
        <taxon>Dikarya</taxon>
        <taxon>Ascomycota</taxon>
        <taxon>Pezizomycotina</taxon>
        <taxon>Sordariomycetes</taxon>
        <taxon>Hypocreomycetidae</taxon>
        <taxon>Hypocreales</taxon>
        <taxon>Nectriaceae</taxon>
        <taxon>Fusarium</taxon>
        <taxon>Fusarium fujikuroi species complex</taxon>
    </lineage>
</organism>
<keyword evidence="1" id="KW-0040">ANK repeat</keyword>
<reference evidence="3 4" key="1">
    <citation type="submission" date="2020-05" db="EMBL/GenBank/DDBJ databases">
        <title>Identification and distribution of gene clusters putatively required for synthesis of sphingolipid metabolism inhibitors in phylogenetically diverse species of the filamentous fungus Fusarium.</title>
        <authorList>
            <person name="Kim H.-S."/>
            <person name="Busman M."/>
            <person name="Brown D.W."/>
            <person name="Divon H."/>
            <person name="Uhlig S."/>
            <person name="Proctor R.H."/>
        </authorList>
    </citation>
    <scope>NUCLEOTIDE SEQUENCE [LARGE SCALE GENOMIC DNA]</scope>
    <source>
        <strain evidence="3 4">NRRL 53147</strain>
    </source>
</reference>
<sequence length="715" mass="80479">MHHQPERASELYMAELLGIVAGGAGLASLALQLVDGGQKLRQHYKNVKGLGCNISWLSEDIELISKQLIQLEASADDIMQEQLGPIMMGRCRERSARVADRLANLAGDVPVTSSRRQIIRITFRSGQWKDELDDLQALVTSLKQDISHLYTSSVDSFTTLGCDFKNVVPAWDTWMVPYIFEPDPFEFQFLRFILKNNPDFGDSPPLHASILFESDSNFKLCLSRTARPFEKTVNVFGQSALHIGVCQASRVAQLLAAGHQVDPSDKRGVTPLMYAAAMNNSQTVMMLVKNGAKLRGTGENNFTVLDLVARRGNWDLLWEIIDYATAAYPGFIPELFRSLLSNLDSVNYDYCYAAHDTNGQKGCFKFWSRVTFYLGSPDFSFHDGTTLMHMTHDSRSARVLIQLGFTKFKQDSGSLLEHLASLHDLSLFDFAVANGGDAHLHNDCSWDILSVVLAGLTTHSPQGFLEVLRTLEFLLDRGVQVLSRDGCVCDCSTGGCIPGLCSLPITSNLRLFAWLELLEKKRKTEEAKEFSLALLRQMSFDWAGLHHTCGIAYDSDFSSDIDNDRFWDVSEQIGIENLNEDMELLASKAYSELKIEVMIRLRRVWGKERGEQWPGPRLAPSSIQIIRNNREKYLKDLMGVIRNSKQPKIPEPFSSSWDCVVQKRLDSYHWTLYHDLELAVVDFGVGLYRCGGDQFVSWIPLLTQLTDVLLAEEEE</sequence>
<evidence type="ECO:0000256" key="1">
    <source>
        <dbReference type="PROSITE-ProRule" id="PRU00023"/>
    </source>
</evidence>
<accession>A0A8H5IX17</accession>
<evidence type="ECO:0000256" key="2">
    <source>
        <dbReference type="SAM" id="Phobius"/>
    </source>
</evidence>
<evidence type="ECO:0000313" key="3">
    <source>
        <dbReference type="EMBL" id="KAF5544427.1"/>
    </source>
</evidence>
<dbReference type="InterPro" id="IPR002110">
    <property type="entry name" value="Ankyrin_rpt"/>
</dbReference>
<dbReference type="PROSITE" id="PS50088">
    <property type="entry name" value="ANK_REPEAT"/>
    <property type="match status" value="1"/>
</dbReference>
<gene>
    <name evidence="3" type="ORF">FMEXI_6540</name>
</gene>
<keyword evidence="2" id="KW-1133">Transmembrane helix</keyword>